<reference evidence="3" key="2">
    <citation type="submission" date="2023-04" db="EMBL/GenBank/DDBJ databases">
        <authorList>
            <person name="Bruccoleri R.E."/>
            <person name="Oakeley E.J."/>
            <person name="Faust A.-M."/>
            <person name="Dessus-Babus S."/>
            <person name="Altorfer M."/>
            <person name="Burckhardt D."/>
            <person name="Oertli M."/>
            <person name="Naumann U."/>
            <person name="Petersen F."/>
            <person name="Wong J."/>
        </authorList>
    </citation>
    <scope>NUCLEOTIDE SEQUENCE</scope>
    <source>
        <strain evidence="3">GSM-AAB239-AS_SAM_17_03QT</strain>
        <tissue evidence="3">Leaf</tissue>
    </source>
</reference>
<dbReference type="Gene3D" id="2.30.29.30">
    <property type="entry name" value="Pleckstrin-homology domain (PH domain)/Phosphotyrosine-binding domain (PTB)"/>
    <property type="match status" value="1"/>
</dbReference>
<comment type="caution">
    <text evidence="3">The sequence shown here is derived from an EMBL/GenBank/DDBJ whole genome shotgun (WGS) entry which is preliminary data.</text>
</comment>
<dbReference type="InterPro" id="IPR037848">
    <property type="entry name" value="GEM-like"/>
</dbReference>
<proteinExistence type="inferred from homology"/>
<keyword evidence="4" id="KW-1185">Reference proteome</keyword>
<dbReference type="Proteomes" id="UP001140949">
    <property type="component" value="Unassembled WGS sequence"/>
</dbReference>
<evidence type="ECO:0000259" key="2">
    <source>
        <dbReference type="SMART" id="SM00568"/>
    </source>
</evidence>
<dbReference type="InterPro" id="IPR011993">
    <property type="entry name" value="PH-like_dom_sf"/>
</dbReference>
<organism evidence="3 4">
    <name type="scientific">Iris pallida</name>
    <name type="common">Sweet iris</name>
    <dbReference type="NCBI Taxonomy" id="29817"/>
    <lineage>
        <taxon>Eukaryota</taxon>
        <taxon>Viridiplantae</taxon>
        <taxon>Streptophyta</taxon>
        <taxon>Embryophyta</taxon>
        <taxon>Tracheophyta</taxon>
        <taxon>Spermatophyta</taxon>
        <taxon>Magnoliopsida</taxon>
        <taxon>Liliopsida</taxon>
        <taxon>Asparagales</taxon>
        <taxon>Iridaceae</taxon>
        <taxon>Iridoideae</taxon>
        <taxon>Irideae</taxon>
        <taxon>Iris</taxon>
    </lineage>
</organism>
<dbReference type="EMBL" id="JANAVB010008799">
    <property type="protein sequence ID" value="KAJ6841210.1"/>
    <property type="molecule type" value="Genomic_DNA"/>
</dbReference>
<reference evidence="3" key="1">
    <citation type="journal article" date="2023" name="GigaByte">
        <title>Genome assembly of the bearded iris, Iris pallida Lam.</title>
        <authorList>
            <person name="Bruccoleri R.E."/>
            <person name="Oakeley E.J."/>
            <person name="Faust A.M.E."/>
            <person name="Altorfer M."/>
            <person name="Dessus-Babus S."/>
            <person name="Burckhardt D."/>
            <person name="Oertli M."/>
            <person name="Naumann U."/>
            <person name="Petersen F."/>
            <person name="Wong J."/>
        </authorList>
    </citation>
    <scope>NUCLEOTIDE SEQUENCE</scope>
    <source>
        <strain evidence="3">GSM-AAB239-AS_SAM_17_03QT</strain>
    </source>
</reference>
<dbReference type="InterPro" id="IPR004182">
    <property type="entry name" value="GRAM"/>
</dbReference>
<dbReference type="Pfam" id="PF02893">
    <property type="entry name" value="GRAM"/>
    <property type="match status" value="1"/>
</dbReference>
<feature type="domain" description="GRAM" evidence="2">
    <location>
        <begin position="94"/>
        <end position="156"/>
    </location>
</feature>
<comment type="similarity">
    <text evidence="1">Belongs to the GEM family.</text>
</comment>
<sequence>MWQHLKTGPIVAEAAMGRLAQGTKVKAEGGYEEIPAPPPSAPASDHKSVTWSRNLLNEIPPEESKMKTGPTVAEAAMGRLAQGTKVIAEGGYEKILRQIFDIIPEEELKNTYACYLSTSAGPVMGVLYLPTAKLTFFSDNPLPYKIGDKTEWSYYKEMKLRQILV</sequence>
<dbReference type="SMART" id="SM00568">
    <property type="entry name" value="GRAM"/>
    <property type="match status" value="1"/>
</dbReference>
<name>A0AAX6HJF3_IRIPA</name>
<evidence type="ECO:0000313" key="4">
    <source>
        <dbReference type="Proteomes" id="UP001140949"/>
    </source>
</evidence>
<dbReference type="AlphaFoldDB" id="A0AAX6HJF3"/>
<evidence type="ECO:0000313" key="3">
    <source>
        <dbReference type="EMBL" id="KAJ6841210.1"/>
    </source>
</evidence>
<gene>
    <name evidence="3" type="ORF">M6B38_308180</name>
</gene>
<accession>A0AAX6HJF3</accession>
<protein>
    <submittedName>
        <fullName evidence="3">GEM-like protein 1</fullName>
    </submittedName>
</protein>
<dbReference type="PANTHER" id="PTHR31969">
    <property type="entry name" value="GEM-LIKE PROTEIN 2"/>
    <property type="match status" value="1"/>
</dbReference>
<evidence type="ECO:0000256" key="1">
    <source>
        <dbReference type="ARBA" id="ARBA00009414"/>
    </source>
</evidence>